<evidence type="ECO:0000313" key="1">
    <source>
        <dbReference type="EMBL" id="SMH66692.1"/>
    </source>
</evidence>
<name>A0ABY1MS78_9PROT</name>
<proteinExistence type="predicted"/>
<keyword evidence="2" id="KW-1185">Reference proteome</keyword>
<protein>
    <submittedName>
        <fullName evidence="1">Uncharacterized protein</fullName>
    </submittedName>
</protein>
<gene>
    <name evidence="1" type="ORF">AFERRI_40040</name>
</gene>
<organism evidence="1 2">
    <name type="scientific">Acidithiobacillus ferrivorans</name>
    <dbReference type="NCBI Taxonomy" id="160808"/>
    <lineage>
        <taxon>Bacteria</taxon>
        <taxon>Pseudomonadati</taxon>
        <taxon>Pseudomonadota</taxon>
        <taxon>Acidithiobacillia</taxon>
        <taxon>Acidithiobacillales</taxon>
        <taxon>Acidithiobacillaceae</taxon>
        <taxon>Acidithiobacillus</taxon>
    </lineage>
</organism>
<evidence type="ECO:0000313" key="2">
    <source>
        <dbReference type="Proteomes" id="UP000193925"/>
    </source>
</evidence>
<dbReference type="EMBL" id="LT841305">
    <property type="protein sequence ID" value="SMH66692.1"/>
    <property type="molecule type" value="Genomic_DNA"/>
</dbReference>
<accession>A0ABY1MS78</accession>
<dbReference type="Proteomes" id="UP000193925">
    <property type="component" value="Chromosome AFERRI"/>
</dbReference>
<reference evidence="1 2" key="1">
    <citation type="submission" date="2017-03" db="EMBL/GenBank/DDBJ databases">
        <authorList>
            <person name="Regsiter A."/>
            <person name="William W."/>
        </authorList>
    </citation>
    <scope>NUCLEOTIDE SEQUENCE [LARGE SCALE GENOMIC DNA]</scope>
    <source>
        <strain evidence="1">PRJEB5721</strain>
    </source>
</reference>
<sequence>MTSDHKVVMGEMPVVCKKWLTGVILNICRSVQNRVEQAVEARRSILCLVVNHPRPANANDRVAAKAVTRLFFHSVTAIIPE</sequence>